<dbReference type="Pfam" id="PF00450">
    <property type="entry name" value="Peptidase_S10"/>
    <property type="match status" value="1"/>
</dbReference>
<dbReference type="SUPFAM" id="SSF53474">
    <property type="entry name" value="alpha/beta-Hydrolases"/>
    <property type="match status" value="1"/>
</dbReference>
<dbReference type="Gene3D" id="3.40.50.12670">
    <property type="match status" value="1"/>
</dbReference>
<evidence type="ECO:0000313" key="7">
    <source>
        <dbReference type="Proteomes" id="UP001152561"/>
    </source>
</evidence>
<keyword evidence="5" id="KW-0325">Glycoprotein</keyword>
<dbReference type="AlphaFoldDB" id="A0A9Q1MY60"/>
<dbReference type="OrthoDB" id="995539at2759"/>
<gene>
    <name evidence="6" type="ORF">K7X08_008848</name>
</gene>
<comment type="caution">
    <text evidence="6">The sequence shown here is derived from an EMBL/GenBank/DDBJ whole genome shotgun (WGS) entry which is preliminary data.</text>
</comment>
<evidence type="ECO:0000313" key="6">
    <source>
        <dbReference type="EMBL" id="KAJ8572337.1"/>
    </source>
</evidence>
<reference evidence="7" key="1">
    <citation type="journal article" date="2023" name="Proc. Natl. Acad. Sci. U.S.A.">
        <title>Genomic and structural basis for evolution of tropane alkaloid biosynthesis.</title>
        <authorList>
            <person name="Wanga Y.-J."/>
            <person name="Taina T."/>
            <person name="Yua J.-Y."/>
            <person name="Lia J."/>
            <person name="Xua B."/>
            <person name="Chenc J."/>
            <person name="D'Auriad J.C."/>
            <person name="Huanga J.-P."/>
            <person name="Huanga S.-X."/>
        </authorList>
    </citation>
    <scope>NUCLEOTIDE SEQUENCE [LARGE SCALE GENOMIC DNA]</scope>
    <source>
        <strain evidence="7">cv. KIB-2019</strain>
    </source>
</reference>
<evidence type="ECO:0000256" key="4">
    <source>
        <dbReference type="ARBA" id="ARBA00022801"/>
    </source>
</evidence>
<dbReference type="InterPro" id="IPR001563">
    <property type="entry name" value="Peptidase_S10"/>
</dbReference>
<dbReference type="InterPro" id="IPR033124">
    <property type="entry name" value="Ser_caboxypep_his_AS"/>
</dbReference>
<keyword evidence="4" id="KW-0378">Hydrolase</keyword>
<dbReference type="GO" id="GO:0006508">
    <property type="term" value="P:proteolysis"/>
    <property type="evidence" value="ECO:0007669"/>
    <property type="project" value="UniProtKB-KW"/>
</dbReference>
<proteinExistence type="inferred from homology"/>
<dbReference type="Proteomes" id="UP001152561">
    <property type="component" value="Unassembled WGS sequence"/>
</dbReference>
<keyword evidence="2" id="KW-0121">Carboxypeptidase</keyword>
<evidence type="ECO:0000256" key="3">
    <source>
        <dbReference type="ARBA" id="ARBA00022670"/>
    </source>
</evidence>
<evidence type="ECO:0000256" key="2">
    <source>
        <dbReference type="ARBA" id="ARBA00022645"/>
    </source>
</evidence>
<protein>
    <submittedName>
        <fullName evidence="6">Uncharacterized protein</fullName>
    </submittedName>
</protein>
<dbReference type="PROSITE" id="PS00560">
    <property type="entry name" value="CARBOXYPEPT_SER_HIS"/>
    <property type="match status" value="1"/>
</dbReference>
<dbReference type="EMBL" id="JAJAGQ010000001">
    <property type="protein sequence ID" value="KAJ8572337.1"/>
    <property type="molecule type" value="Genomic_DNA"/>
</dbReference>
<dbReference type="GO" id="GO:0004185">
    <property type="term" value="F:serine-type carboxypeptidase activity"/>
    <property type="evidence" value="ECO:0007669"/>
    <property type="project" value="InterPro"/>
</dbReference>
<accession>A0A9Q1MY60</accession>
<name>A0A9Q1MY60_9SOLA</name>
<organism evidence="6 7">
    <name type="scientific">Anisodus acutangulus</name>
    <dbReference type="NCBI Taxonomy" id="402998"/>
    <lineage>
        <taxon>Eukaryota</taxon>
        <taxon>Viridiplantae</taxon>
        <taxon>Streptophyta</taxon>
        <taxon>Embryophyta</taxon>
        <taxon>Tracheophyta</taxon>
        <taxon>Spermatophyta</taxon>
        <taxon>Magnoliopsida</taxon>
        <taxon>eudicotyledons</taxon>
        <taxon>Gunneridae</taxon>
        <taxon>Pentapetalae</taxon>
        <taxon>asterids</taxon>
        <taxon>lamiids</taxon>
        <taxon>Solanales</taxon>
        <taxon>Solanaceae</taxon>
        <taxon>Solanoideae</taxon>
        <taxon>Hyoscyameae</taxon>
        <taxon>Anisodus</taxon>
    </lineage>
</organism>
<dbReference type="InterPro" id="IPR029058">
    <property type="entry name" value="AB_hydrolase_fold"/>
</dbReference>
<sequence>MLRGEADVLREFLKARRANRLHTTSINNGLADSEKQRSASGFTCHSQSIHASWQDSPDTVLPIFQELMQSGIRVWIYSGDTDYIGSVTTSRYATDKIKTPVKKSWYPWHFQGEVGGYAVEYQNLTFVTVRGSGHFVPGYQPGRALTLFSSFISGTLPPEYHK</sequence>
<keyword evidence="7" id="KW-1185">Reference proteome</keyword>
<comment type="similarity">
    <text evidence="1">Belongs to the peptidase S10 family.</text>
</comment>
<evidence type="ECO:0000256" key="5">
    <source>
        <dbReference type="ARBA" id="ARBA00023180"/>
    </source>
</evidence>
<keyword evidence="3" id="KW-0645">Protease</keyword>
<evidence type="ECO:0000256" key="1">
    <source>
        <dbReference type="ARBA" id="ARBA00009431"/>
    </source>
</evidence>